<evidence type="ECO:0000256" key="8">
    <source>
        <dbReference type="HAMAP-Rule" id="MF_00201"/>
    </source>
</evidence>
<reference evidence="11" key="1">
    <citation type="journal article" date="2019" name="Int. J. Syst. Evol. Microbiol.">
        <title>The Global Catalogue of Microorganisms (GCM) 10K type strain sequencing project: providing services to taxonomists for standard genome sequencing and annotation.</title>
        <authorList>
            <consortium name="The Broad Institute Genomics Platform"/>
            <consortium name="The Broad Institute Genome Sequencing Center for Infectious Disease"/>
            <person name="Wu L."/>
            <person name="Ma J."/>
        </authorList>
    </citation>
    <scope>NUCLEOTIDE SEQUENCE [LARGE SCALE GENOMIC DNA]</scope>
    <source>
        <strain evidence="11">JCM 18302</strain>
    </source>
</reference>
<dbReference type="InterPro" id="IPR022572">
    <property type="entry name" value="DNA_rep/recomb_RecO_N"/>
</dbReference>
<dbReference type="RefSeq" id="WP_345608521.1">
    <property type="nucleotide sequence ID" value="NZ_BAABJO010000023.1"/>
</dbReference>
<comment type="similarity">
    <text evidence="2 8">Belongs to the RecO family.</text>
</comment>
<dbReference type="InterPro" id="IPR042242">
    <property type="entry name" value="RecO_C"/>
</dbReference>
<dbReference type="PANTHER" id="PTHR33991">
    <property type="entry name" value="DNA REPAIR PROTEIN RECO"/>
    <property type="match status" value="1"/>
</dbReference>
<dbReference type="InterPro" id="IPR037278">
    <property type="entry name" value="ARFGAP/RecO"/>
</dbReference>
<evidence type="ECO:0000313" key="11">
    <source>
        <dbReference type="Proteomes" id="UP001500804"/>
    </source>
</evidence>
<dbReference type="NCBIfam" id="TIGR00613">
    <property type="entry name" value="reco"/>
    <property type="match status" value="1"/>
</dbReference>
<evidence type="ECO:0000256" key="6">
    <source>
        <dbReference type="ARBA" id="ARBA00023204"/>
    </source>
</evidence>
<dbReference type="Gene3D" id="2.40.50.140">
    <property type="entry name" value="Nucleic acid-binding proteins"/>
    <property type="match status" value="1"/>
</dbReference>
<dbReference type="HAMAP" id="MF_00201">
    <property type="entry name" value="RecO"/>
    <property type="match status" value="1"/>
</dbReference>
<feature type="domain" description="DNA replication/recombination mediator RecO N-terminal" evidence="9">
    <location>
        <begin position="1"/>
        <end position="85"/>
    </location>
</feature>
<evidence type="ECO:0000256" key="7">
    <source>
        <dbReference type="ARBA" id="ARBA00033409"/>
    </source>
</evidence>
<dbReference type="Gene3D" id="1.20.1440.120">
    <property type="entry name" value="Recombination protein O, C-terminal domain"/>
    <property type="match status" value="1"/>
</dbReference>
<keyword evidence="11" id="KW-1185">Reference proteome</keyword>
<dbReference type="InterPro" id="IPR003717">
    <property type="entry name" value="RecO"/>
</dbReference>
<dbReference type="SUPFAM" id="SSF50249">
    <property type="entry name" value="Nucleic acid-binding proteins"/>
    <property type="match status" value="1"/>
</dbReference>
<gene>
    <name evidence="8 10" type="primary">recO</name>
    <name evidence="10" type="ORF">GCM10023320_54870</name>
</gene>
<comment type="caution">
    <text evidence="10">The sequence shown here is derived from an EMBL/GenBank/DDBJ whole genome shotgun (WGS) entry which is preliminary data.</text>
</comment>
<dbReference type="InterPro" id="IPR012340">
    <property type="entry name" value="NA-bd_OB-fold"/>
</dbReference>
<evidence type="ECO:0000256" key="3">
    <source>
        <dbReference type="ARBA" id="ARBA00021310"/>
    </source>
</evidence>
<dbReference type="Pfam" id="PF02565">
    <property type="entry name" value="RecO_C"/>
    <property type="match status" value="1"/>
</dbReference>
<dbReference type="Proteomes" id="UP001500804">
    <property type="component" value="Unassembled WGS sequence"/>
</dbReference>
<keyword evidence="5 8" id="KW-0233">DNA recombination</keyword>
<evidence type="ECO:0000259" key="9">
    <source>
        <dbReference type="Pfam" id="PF11967"/>
    </source>
</evidence>
<protein>
    <recommendedName>
        <fullName evidence="3 8">DNA repair protein RecO</fullName>
    </recommendedName>
    <alternativeName>
        <fullName evidence="7 8">Recombination protein O</fullName>
    </alternativeName>
</protein>
<sequence length="252" mass="27467">MTLWRDTGVVLRVQKLGEADRIVTLLTRRRGKVRTVAKGVRRTRSRWGARLEPFNHVDVQCYTRSGATTGRSLDIVTQAQTVDAFGAGIIGDYSRYTAGCAMLETADRLVAEEGDPALRVYLLLVGAVRALAGRERDPSLVLDAFLLRAMTHAGWAPAISECARCAEPGPHAAFNIAAGGAVCPRCRPPGSVRPSLETFTLLDALLHGDWDAADSATAVTRRDTSGLVAAHLQWHMERQLRSLPLVERRVTT</sequence>
<dbReference type="PANTHER" id="PTHR33991:SF1">
    <property type="entry name" value="DNA REPAIR PROTEIN RECO"/>
    <property type="match status" value="1"/>
</dbReference>
<comment type="function">
    <text evidence="1 8">Involved in DNA repair and RecF pathway recombination.</text>
</comment>
<evidence type="ECO:0000256" key="4">
    <source>
        <dbReference type="ARBA" id="ARBA00022763"/>
    </source>
</evidence>
<accession>A0ABP9NRX8</accession>
<evidence type="ECO:0000256" key="1">
    <source>
        <dbReference type="ARBA" id="ARBA00003065"/>
    </source>
</evidence>
<dbReference type="SUPFAM" id="SSF57863">
    <property type="entry name" value="ArfGap/RecO-like zinc finger"/>
    <property type="match status" value="1"/>
</dbReference>
<name>A0ABP9NRX8_9PSEU</name>
<dbReference type="EMBL" id="BAABJO010000023">
    <property type="protein sequence ID" value="GAA5131495.1"/>
    <property type="molecule type" value="Genomic_DNA"/>
</dbReference>
<organism evidence="10 11">
    <name type="scientific">Pseudonocardia adelaidensis</name>
    <dbReference type="NCBI Taxonomy" id="648754"/>
    <lineage>
        <taxon>Bacteria</taxon>
        <taxon>Bacillati</taxon>
        <taxon>Actinomycetota</taxon>
        <taxon>Actinomycetes</taxon>
        <taxon>Pseudonocardiales</taxon>
        <taxon>Pseudonocardiaceae</taxon>
        <taxon>Pseudonocardia</taxon>
    </lineage>
</organism>
<keyword evidence="6 8" id="KW-0234">DNA repair</keyword>
<evidence type="ECO:0000256" key="2">
    <source>
        <dbReference type="ARBA" id="ARBA00007452"/>
    </source>
</evidence>
<evidence type="ECO:0000313" key="10">
    <source>
        <dbReference type="EMBL" id="GAA5131495.1"/>
    </source>
</evidence>
<keyword evidence="4 8" id="KW-0227">DNA damage</keyword>
<evidence type="ECO:0000256" key="5">
    <source>
        <dbReference type="ARBA" id="ARBA00023172"/>
    </source>
</evidence>
<proteinExistence type="inferred from homology"/>
<dbReference type="Pfam" id="PF11967">
    <property type="entry name" value="RecO_N"/>
    <property type="match status" value="1"/>
</dbReference>